<organism evidence="6 7">
    <name type="scientific">Clonostachys rhizophaga</name>
    <dbReference type="NCBI Taxonomy" id="160324"/>
    <lineage>
        <taxon>Eukaryota</taxon>
        <taxon>Fungi</taxon>
        <taxon>Dikarya</taxon>
        <taxon>Ascomycota</taxon>
        <taxon>Pezizomycotina</taxon>
        <taxon>Sordariomycetes</taxon>
        <taxon>Hypocreomycetidae</taxon>
        <taxon>Hypocreales</taxon>
        <taxon>Bionectriaceae</taxon>
        <taxon>Clonostachys</taxon>
    </lineage>
</organism>
<keyword evidence="4" id="KW-1133">Transmembrane helix</keyword>
<feature type="transmembrane region" description="Helical" evidence="4">
    <location>
        <begin position="321"/>
        <end position="339"/>
    </location>
</feature>
<gene>
    <name evidence="6" type="ORF">CRHIZ90672A_00000392</name>
</gene>
<dbReference type="GO" id="GO:0016020">
    <property type="term" value="C:membrane"/>
    <property type="evidence" value="ECO:0007669"/>
    <property type="project" value="UniProtKB-SubCell"/>
</dbReference>
<keyword evidence="4" id="KW-0812">Transmembrane</keyword>
<accession>A0A9N9VI69</accession>
<dbReference type="EMBL" id="CABFNQ020000694">
    <property type="protein sequence ID" value="CAH0023977.1"/>
    <property type="molecule type" value="Genomic_DNA"/>
</dbReference>
<keyword evidence="7" id="KW-1185">Reference proteome</keyword>
<dbReference type="InterPro" id="IPR050327">
    <property type="entry name" value="Proton-linked_MCT"/>
</dbReference>
<comment type="caution">
    <text evidence="6">The sequence shown here is derived from an EMBL/GenBank/DDBJ whole genome shotgun (WGS) entry which is preliminary data.</text>
</comment>
<evidence type="ECO:0000256" key="4">
    <source>
        <dbReference type="SAM" id="Phobius"/>
    </source>
</evidence>
<dbReference type="PROSITE" id="PS50850">
    <property type="entry name" value="MFS"/>
    <property type="match status" value="1"/>
</dbReference>
<feature type="compositionally biased region" description="Basic and acidic residues" evidence="3">
    <location>
        <begin position="1"/>
        <end position="12"/>
    </location>
</feature>
<feature type="transmembrane region" description="Helical" evidence="4">
    <location>
        <begin position="288"/>
        <end position="309"/>
    </location>
</feature>
<dbReference type="CDD" id="cd17352">
    <property type="entry name" value="MFS_MCT_SLC16"/>
    <property type="match status" value="1"/>
</dbReference>
<dbReference type="GO" id="GO:0022857">
    <property type="term" value="F:transmembrane transporter activity"/>
    <property type="evidence" value="ECO:0007669"/>
    <property type="project" value="InterPro"/>
</dbReference>
<evidence type="ECO:0000256" key="3">
    <source>
        <dbReference type="SAM" id="MobiDB-lite"/>
    </source>
</evidence>
<dbReference type="InterPro" id="IPR016435">
    <property type="entry name" value="DPH1/DPH2"/>
</dbReference>
<dbReference type="PANTHER" id="PTHR11360">
    <property type="entry name" value="MONOCARBOXYLATE TRANSPORTER"/>
    <property type="match status" value="1"/>
</dbReference>
<evidence type="ECO:0000313" key="7">
    <source>
        <dbReference type="Proteomes" id="UP000696573"/>
    </source>
</evidence>
<reference evidence="6" key="1">
    <citation type="submission" date="2021-10" db="EMBL/GenBank/DDBJ databases">
        <authorList>
            <person name="Piombo E."/>
        </authorList>
    </citation>
    <scope>NUCLEOTIDE SEQUENCE</scope>
</reference>
<feature type="transmembrane region" description="Helical" evidence="4">
    <location>
        <begin position="234"/>
        <end position="257"/>
    </location>
</feature>
<dbReference type="SUPFAM" id="SSF103473">
    <property type="entry name" value="MFS general substrate transporter"/>
    <property type="match status" value="1"/>
</dbReference>
<keyword evidence="4" id="KW-0472">Membrane</keyword>
<evidence type="ECO:0000256" key="1">
    <source>
        <dbReference type="ARBA" id="ARBA00004141"/>
    </source>
</evidence>
<feature type="transmembrane region" description="Helical" evidence="4">
    <location>
        <begin position="146"/>
        <end position="165"/>
    </location>
</feature>
<evidence type="ECO:0000256" key="2">
    <source>
        <dbReference type="ARBA" id="ARBA00006727"/>
    </source>
</evidence>
<dbReference type="Gene3D" id="1.20.1250.20">
    <property type="entry name" value="MFS general substrate transporter like domains"/>
    <property type="match status" value="2"/>
</dbReference>
<sequence>MAIAHHNAEDSCLKNQTEPIQAEPLFTPPQPQKESPRLETIEYRNPNSQPIDSQDDVENSSRLSADISYPEGGMQAWIVVFGSFCAMGAVFGLINTSAVFESYFKENQLSAYTHSEIGWIFSLYLFLVFFVGILVGPIFDRFGPRLLVGAGSILIVASLMLLSLSKEYYQIVLTYSVMGGIGGALLNCPAYGAIAHFFNKRRGLATGIASTAGGIGGIIFPLLLQFLLADQGVGFGWSCRIMGFIMLILCGLANLCIRSRLSSANAKEEEVKLSSVLPDVTILRNKGFAMAALGIFFMEWGLFVPLTYIVSYAKSHGNGDAASSVLLSLLNAGSVLGRFLPGLVADKLGRFNVIIVTIGLCVTTILAMWLPSGHSKPTLMAFCILFGFASGSNLGLTPVCIGQFCDSRDYGRYVTTANMIASFGTLSSVPIGGALLGLGEQSIGWMALIIFSGVSYVVAMICYIYARVSVTGLKLQAKF</sequence>
<feature type="domain" description="Major facilitator superfamily (MFS) profile" evidence="5">
    <location>
        <begin position="76"/>
        <end position="470"/>
    </location>
</feature>
<name>A0A9N9VI69_9HYPO</name>
<feature type="transmembrane region" description="Helical" evidence="4">
    <location>
        <begin position="117"/>
        <end position="139"/>
    </location>
</feature>
<comment type="subcellular location">
    <subcellularLocation>
        <location evidence="1">Membrane</location>
        <topology evidence="1">Multi-pass membrane protein</topology>
    </subcellularLocation>
</comment>
<feature type="transmembrane region" description="Helical" evidence="4">
    <location>
        <begin position="171"/>
        <end position="192"/>
    </location>
</feature>
<dbReference type="GO" id="GO:0017183">
    <property type="term" value="P:protein histidyl modification to diphthamide"/>
    <property type="evidence" value="ECO:0007669"/>
    <property type="project" value="InterPro"/>
</dbReference>
<feature type="region of interest" description="Disordered" evidence="3">
    <location>
        <begin position="1"/>
        <end position="59"/>
    </location>
</feature>
<dbReference type="InterPro" id="IPR036259">
    <property type="entry name" value="MFS_trans_sf"/>
</dbReference>
<feature type="transmembrane region" description="Helical" evidence="4">
    <location>
        <begin position="443"/>
        <end position="466"/>
    </location>
</feature>
<protein>
    <recommendedName>
        <fullName evidence="5">Major facilitator superfamily (MFS) profile domain-containing protein</fullName>
    </recommendedName>
</protein>
<dbReference type="InterPro" id="IPR011701">
    <property type="entry name" value="MFS"/>
</dbReference>
<feature type="transmembrane region" description="Helical" evidence="4">
    <location>
        <begin position="351"/>
        <end position="372"/>
    </location>
</feature>
<dbReference type="PANTHER" id="PTHR11360:SF177">
    <property type="entry name" value="RIBOFLAVIN TRANSPORTER MCH5"/>
    <property type="match status" value="1"/>
</dbReference>
<dbReference type="SFLD" id="SFLDS00032">
    <property type="entry name" value="Radical_SAM_3-amino-3-carboxyp"/>
    <property type="match status" value="1"/>
</dbReference>
<dbReference type="AlphaFoldDB" id="A0A9N9VI69"/>
<comment type="similarity">
    <text evidence="2">Belongs to the major facilitator superfamily. Monocarboxylate porter (TC 2.A.1.13) family.</text>
</comment>
<dbReference type="Proteomes" id="UP000696573">
    <property type="component" value="Unassembled WGS sequence"/>
</dbReference>
<feature type="transmembrane region" description="Helical" evidence="4">
    <location>
        <begin position="204"/>
        <end position="228"/>
    </location>
</feature>
<dbReference type="InterPro" id="IPR020846">
    <property type="entry name" value="MFS_dom"/>
</dbReference>
<dbReference type="Pfam" id="PF07690">
    <property type="entry name" value="MFS_1"/>
    <property type="match status" value="1"/>
</dbReference>
<feature type="transmembrane region" description="Helical" evidence="4">
    <location>
        <begin position="378"/>
        <end position="401"/>
    </location>
</feature>
<evidence type="ECO:0000259" key="5">
    <source>
        <dbReference type="PROSITE" id="PS50850"/>
    </source>
</evidence>
<dbReference type="GO" id="GO:0090560">
    <property type="term" value="F:2-(3-amino-3-carboxypropyl)histidine synthase activity"/>
    <property type="evidence" value="ECO:0007669"/>
    <property type="project" value="InterPro"/>
</dbReference>
<proteinExistence type="inferred from homology"/>
<evidence type="ECO:0000313" key="6">
    <source>
        <dbReference type="EMBL" id="CAH0023977.1"/>
    </source>
</evidence>
<feature type="transmembrane region" description="Helical" evidence="4">
    <location>
        <begin position="76"/>
        <end position="97"/>
    </location>
</feature>
<dbReference type="OrthoDB" id="410267at2759"/>
<feature type="transmembrane region" description="Helical" evidence="4">
    <location>
        <begin position="413"/>
        <end position="437"/>
    </location>
</feature>